<sequence length="269" mass="30104">MAEYYINNTPISQFGIIPTKSNGNIAISGCFNLPKRKGTTYYDWVTDNSVEPYVESEDMDFDSRDISITGNIVSDSDSSLPLINDFMNELPELFTLSCKWGSWSVKCKSTTIETFTKSACKITIKFIEPLVNLSGTLPSPTENGEIDGYKWTSFGLYLKEISNYQGIGAPKSLSTTQNPSYSLYSKGGQEKTEITVSGMIIAENTEQFKERIKSLYALFGKAGIRTINYREREIKCFCTNGFSVQNVFSIGKVYADFSCKLIVISNERI</sequence>
<comment type="caution">
    <text evidence="1">The sequence shown here is derived from an EMBL/GenBank/DDBJ whole genome shotgun (WGS) entry which is preliminary data.</text>
</comment>
<proteinExistence type="predicted"/>
<organism evidence="1 2">
    <name type="scientific">Odoribacter splanchnicus</name>
    <dbReference type="NCBI Taxonomy" id="28118"/>
    <lineage>
        <taxon>Bacteria</taxon>
        <taxon>Pseudomonadati</taxon>
        <taxon>Bacteroidota</taxon>
        <taxon>Bacteroidia</taxon>
        <taxon>Bacteroidales</taxon>
        <taxon>Odoribacteraceae</taxon>
        <taxon>Odoribacter</taxon>
    </lineage>
</organism>
<dbReference type="RefSeq" id="WP_113028247.1">
    <property type="nucleotide sequence ID" value="NZ_QRYW01000006.1"/>
</dbReference>
<dbReference type="EMBL" id="QRYW01000006">
    <property type="protein sequence ID" value="RGV29288.1"/>
    <property type="molecule type" value="Genomic_DNA"/>
</dbReference>
<dbReference type="AlphaFoldDB" id="A0A412WPX2"/>
<protein>
    <submittedName>
        <fullName evidence="1">Uncharacterized protein</fullName>
    </submittedName>
</protein>
<name>A0A412WPX2_9BACT</name>
<accession>A0A412WPX2</accession>
<dbReference type="Proteomes" id="UP000283426">
    <property type="component" value="Unassembled WGS sequence"/>
</dbReference>
<gene>
    <name evidence="1" type="ORF">DWW24_04195</name>
</gene>
<evidence type="ECO:0000313" key="2">
    <source>
        <dbReference type="Proteomes" id="UP000283426"/>
    </source>
</evidence>
<reference evidence="1 2" key="1">
    <citation type="submission" date="2018-08" db="EMBL/GenBank/DDBJ databases">
        <title>A genome reference for cultivated species of the human gut microbiota.</title>
        <authorList>
            <person name="Zou Y."/>
            <person name="Xue W."/>
            <person name="Luo G."/>
        </authorList>
    </citation>
    <scope>NUCLEOTIDE SEQUENCE [LARGE SCALE GENOMIC DNA]</scope>
    <source>
        <strain evidence="1 2">AF14-6AC</strain>
    </source>
</reference>
<evidence type="ECO:0000313" key="1">
    <source>
        <dbReference type="EMBL" id="RGV29288.1"/>
    </source>
</evidence>